<gene>
    <name evidence="2" type="ORF">G4D64_16640</name>
    <name evidence="1" type="ORF">H1Z61_16700</name>
</gene>
<dbReference type="EMBL" id="JAAIWN010000070">
    <property type="protein sequence ID" value="NEY83080.1"/>
    <property type="molecule type" value="Genomic_DNA"/>
</dbReference>
<name>A0A6B3VXP4_9BACI</name>
<reference evidence="1 4" key="2">
    <citation type="submission" date="2020-07" db="EMBL/GenBank/DDBJ databases">
        <authorList>
            <person name="Feng H."/>
        </authorList>
    </citation>
    <scope>NUCLEOTIDE SEQUENCE [LARGE SCALE GENOMIC DNA]</scope>
    <source>
        <strain evidence="1">S-12</strain>
        <strain evidence="4">s-12</strain>
    </source>
</reference>
<sequence length="45" mass="5340">MSRIMLQNMIEDNLPTFSKNQQDREAFYMAAFTSKDIIGGYYTWI</sequence>
<comment type="caution">
    <text evidence="2">The sequence shown here is derived from an EMBL/GenBank/DDBJ whole genome shotgun (WGS) entry which is preliminary data.</text>
</comment>
<evidence type="ECO:0000313" key="1">
    <source>
        <dbReference type="EMBL" id="MBA4538720.1"/>
    </source>
</evidence>
<reference evidence="2 3" key="1">
    <citation type="submission" date="2020-02" db="EMBL/GenBank/DDBJ databases">
        <title>Bacillus aquiflavi sp. nov., isolated from yellow water of strong flavor Chinese baijiu in Yibin region of China.</title>
        <authorList>
            <person name="Xie J."/>
        </authorList>
    </citation>
    <scope>NUCLEOTIDE SEQUENCE [LARGE SCALE GENOMIC DNA]</scope>
    <source>
        <strain evidence="2 3">3H-10</strain>
    </source>
</reference>
<accession>A0A6B3VXP4</accession>
<evidence type="ECO:0000313" key="2">
    <source>
        <dbReference type="EMBL" id="NEY83080.1"/>
    </source>
</evidence>
<dbReference type="AlphaFoldDB" id="A0A6B3VXP4"/>
<dbReference type="Proteomes" id="UP000472971">
    <property type="component" value="Unassembled WGS sequence"/>
</dbReference>
<dbReference type="RefSeq" id="WP_163243481.1">
    <property type="nucleotide sequence ID" value="NZ_JAAIWN010000070.1"/>
</dbReference>
<evidence type="ECO:0000313" key="3">
    <source>
        <dbReference type="Proteomes" id="UP000472971"/>
    </source>
</evidence>
<dbReference type="Proteomes" id="UP000570010">
    <property type="component" value="Unassembled WGS sequence"/>
</dbReference>
<organism evidence="2 3">
    <name type="scientific">Bacillus aquiflavi</name>
    <dbReference type="NCBI Taxonomy" id="2672567"/>
    <lineage>
        <taxon>Bacteria</taxon>
        <taxon>Bacillati</taxon>
        <taxon>Bacillota</taxon>
        <taxon>Bacilli</taxon>
        <taxon>Bacillales</taxon>
        <taxon>Bacillaceae</taxon>
        <taxon>Bacillus</taxon>
    </lineage>
</organism>
<keyword evidence="3" id="KW-1185">Reference proteome</keyword>
<evidence type="ECO:0000313" key="4">
    <source>
        <dbReference type="Proteomes" id="UP000570010"/>
    </source>
</evidence>
<protein>
    <submittedName>
        <fullName evidence="2">Uncharacterized protein</fullName>
    </submittedName>
</protein>
<proteinExistence type="predicted"/>
<dbReference type="EMBL" id="JACEIO010000068">
    <property type="protein sequence ID" value="MBA4538720.1"/>
    <property type="molecule type" value="Genomic_DNA"/>
</dbReference>